<feature type="domain" description="EF-hand" evidence="4">
    <location>
        <begin position="17"/>
        <end position="52"/>
    </location>
</feature>
<dbReference type="SMART" id="SM00054">
    <property type="entry name" value="EFh"/>
    <property type="match status" value="1"/>
</dbReference>
<evidence type="ECO:0000313" key="6">
    <source>
        <dbReference type="Proteomes" id="UP001415857"/>
    </source>
</evidence>
<organism evidence="5 6">
    <name type="scientific">Liquidambar formosana</name>
    <name type="common">Formosan gum</name>
    <dbReference type="NCBI Taxonomy" id="63359"/>
    <lineage>
        <taxon>Eukaryota</taxon>
        <taxon>Viridiplantae</taxon>
        <taxon>Streptophyta</taxon>
        <taxon>Embryophyta</taxon>
        <taxon>Tracheophyta</taxon>
        <taxon>Spermatophyta</taxon>
        <taxon>Magnoliopsida</taxon>
        <taxon>eudicotyledons</taxon>
        <taxon>Gunneridae</taxon>
        <taxon>Pentapetalae</taxon>
        <taxon>Saxifragales</taxon>
        <taxon>Altingiaceae</taxon>
        <taxon>Liquidambar</taxon>
    </lineage>
</organism>
<keyword evidence="3" id="KW-0812">Transmembrane</keyword>
<evidence type="ECO:0000313" key="5">
    <source>
        <dbReference type="EMBL" id="KAK9270052.1"/>
    </source>
</evidence>
<dbReference type="AlphaFoldDB" id="A0AAP0ND92"/>
<dbReference type="InterPro" id="IPR011992">
    <property type="entry name" value="EF-hand-dom_pair"/>
</dbReference>
<sequence length="177" mass="20309">MAITHRGISSRDGKREMSMEEFKGWLKKFDADKDGKISKDELREAIRATGGWFSKWKSRRGVRTADANHNGFIDDNEINNLEEFAQKQLGVRIISKDELEEAIRVRGEWFSKWKSERGVRSADANHNGFIHDNEINNLVEFAQKYLGVRIVNFSILPPLLSYVTILILLGFATPLEV</sequence>
<evidence type="ECO:0000259" key="4">
    <source>
        <dbReference type="PROSITE" id="PS50222"/>
    </source>
</evidence>
<protein>
    <recommendedName>
        <fullName evidence="4">EF-hand domain-containing protein</fullName>
    </recommendedName>
</protein>
<evidence type="ECO:0000256" key="3">
    <source>
        <dbReference type="SAM" id="Phobius"/>
    </source>
</evidence>
<dbReference type="InterPro" id="IPR002048">
    <property type="entry name" value="EF_hand_dom"/>
</dbReference>
<dbReference type="PROSITE" id="PS00018">
    <property type="entry name" value="EF_HAND_1"/>
    <property type="match status" value="2"/>
</dbReference>
<dbReference type="Proteomes" id="UP001415857">
    <property type="component" value="Unassembled WGS sequence"/>
</dbReference>
<reference evidence="5 6" key="1">
    <citation type="journal article" date="2024" name="Plant J.">
        <title>Genome sequences and population genomics reveal climatic adaptation and genomic divergence between two closely related sweetgum species.</title>
        <authorList>
            <person name="Xu W.Q."/>
            <person name="Ren C.Q."/>
            <person name="Zhang X.Y."/>
            <person name="Comes H.P."/>
            <person name="Liu X.H."/>
            <person name="Li Y.G."/>
            <person name="Kettle C.J."/>
            <person name="Jalonen R."/>
            <person name="Gaisberger H."/>
            <person name="Ma Y.Z."/>
            <person name="Qiu Y.X."/>
        </authorList>
    </citation>
    <scope>NUCLEOTIDE SEQUENCE [LARGE SCALE GENOMIC DNA]</scope>
    <source>
        <strain evidence="5">Hangzhou</strain>
    </source>
</reference>
<dbReference type="EMBL" id="JBBPBK010000014">
    <property type="protein sequence ID" value="KAK9270052.1"/>
    <property type="molecule type" value="Genomic_DNA"/>
</dbReference>
<evidence type="ECO:0000256" key="2">
    <source>
        <dbReference type="ARBA" id="ARBA00022837"/>
    </source>
</evidence>
<comment type="caution">
    <text evidence="5">The sequence shown here is derived from an EMBL/GenBank/DDBJ whole genome shotgun (WGS) entry which is preliminary data.</text>
</comment>
<dbReference type="PANTHER" id="PTHR23050">
    <property type="entry name" value="CALCIUM BINDING PROTEIN"/>
    <property type="match status" value="1"/>
</dbReference>
<accession>A0AAP0ND92</accession>
<gene>
    <name evidence="5" type="ORF">L1049_025625</name>
</gene>
<dbReference type="InterPro" id="IPR018247">
    <property type="entry name" value="EF_Hand_1_Ca_BS"/>
</dbReference>
<dbReference type="PROSITE" id="PS50222">
    <property type="entry name" value="EF_HAND_2"/>
    <property type="match status" value="1"/>
</dbReference>
<dbReference type="Gene3D" id="1.10.238.10">
    <property type="entry name" value="EF-hand"/>
    <property type="match status" value="2"/>
</dbReference>
<keyword evidence="6" id="KW-1185">Reference proteome</keyword>
<keyword evidence="2" id="KW-0106">Calcium</keyword>
<feature type="transmembrane region" description="Helical" evidence="3">
    <location>
        <begin position="150"/>
        <end position="172"/>
    </location>
</feature>
<dbReference type="SUPFAM" id="SSF47473">
    <property type="entry name" value="EF-hand"/>
    <property type="match status" value="1"/>
</dbReference>
<dbReference type="CDD" id="cd00051">
    <property type="entry name" value="EFh"/>
    <property type="match status" value="1"/>
</dbReference>
<keyword evidence="3" id="KW-0472">Membrane</keyword>
<evidence type="ECO:0000256" key="1">
    <source>
        <dbReference type="ARBA" id="ARBA00022737"/>
    </source>
</evidence>
<name>A0AAP0ND92_LIQFO</name>
<keyword evidence="3" id="KW-1133">Transmembrane helix</keyword>
<keyword evidence="1" id="KW-0677">Repeat</keyword>
<proteinExistence type="predicted"/>
<dbReference type="InterPro" id="IPR050145">
    <property type="entry name" value="Centrin_CML-like"/>
</dbReference>
<dbReference type="Pfam" id="PF13202">
    <property type="entry name" value="EF-hand_5"/>
    <property type="match status" value="2"/>
</dbReference>
<dbReference type="GO" id="GO:0005509">
    <property type="term" value="F:calcium ion binding"/>
    <property type="evidence" value="ECO:0007669"/>
    <property type="project" value="InterPro"/>
</dbReference>